<organism evidence="4 5">
    <name type="scientific">Allostreptomyces psammosilenae</name>
    <dbReference type="NCBI Taxonomy" id="1892865"/>
    <lineage>
        <taxon>Bacteria</taxon>
        <taxon>Bacillati</taxon>
        <taxon>Actinomycetota</taxon>
        <taxon>Actinomycetes</taxon>
        <taxon>Kitasatosporales</taxon>
        <taxon>Streptomycetaceae</taxon>
        <taxon>Allostreptomyces</taxon>
    </lineage>
</organism>
<feature type="domain" description="HTH deoR-type" evidence="3">
    <location>
        <begin position="2"/>
        <end position="57"/>
    </location>
</feature>
<name>A0A852ZW96_9ACTN</name>
<gene>
    <name evidence="4" type="ORF">FHU37_003168</name>
</gene>
<dbReference type="PANTHER" id="PTHR34580">
    <property type="match status" value="1"/>
</dbReference>
<evidence type="ECO:0000256" key="2">
    <source>
        <dbReference type="ARBA" id="ARBA00023163"/>
    </source>
</evidence>
<protein>
    <submittedName>
        <fullName evidence="4">Putative DNA-binding transcriptional regulator YafY</fullName>
    </submittedName>
</protein>
<dbReference type="InterPro" id="IPR036390">
    <property type="entry name" value="WH_DNA-bd_sf"/>
</dbReference>
<dbReference type="EMBL" id="JACBZD010000001">
    <property type="protein sequence ID" value="NYI06225.1"/>
    <property type="molecule type" value="Genomic_DNA"/>
</dbReference>
<dbReference type="PROSITE" id="PS52050">
    <property type="entry name" value="WYL"/>
    <property type="match status" value="1"/>
</dbReference>
<accession>A0A852ZW96</accession>
<keyword evidence="2" id="KW-0804">Transcription</keyword>
<dbReference type="Gene3D" id="1.10.10.10">
    <property type="entry name" value="Winged helix-like DNA-binding domain superfamily/Winged helix DNA-binding domain"/>
    <property type="match status" value="1"/>
</dbReference>
<evidence type="ECO:0000259" key="3">
    <source>
        <dbReference type="PROSITE" id="PS51000"/>
    </source>
</evidence>
<dbReference type="InterPro" id="IPR036388">
    <property type="entry name" value="WH-like_DNA-bd_sf"/>
</dbReference>
<dbReference type="InterPro" id="IPR057727">
    <property type="entry name" value="WCX_dom"/>
</dbReference>
<dbReference type="Proteomes" id="UP000567795">
    <property type="component" value="Unassembled WGS sequence"/>
</dbReference>
<dbReference type="InterPro" id="IPR001034">
    <property type="entry name" value="DeoR_HTH"/>
</dbReference>
<comment type="caution">
    <text evidence="4">The sequence shown here is derived from an EMBL/GenBank/DDBJ whole genome shotgun (WGS) entry which is preliminary data.</text>
</comment>
<proteinExistence type="predicted"/>
<dbReference type="PANTHER" id="PTHR34580:SF1">
    <property type="entry name" value="PROTEIN PAFC"/>
    <property type="match status" value="1"/>
</dbReference>
<dbReference type="Pfam" id="PF08279">
    <property type="entry name" value="HTH_11"/>
    <property type="match status" value="1"/>
</dbReference>
<dbReference type="AlphaFoldDB" id="A0A852ZW96"/>
<dbReference type="GO" id="GO:0003700">
    <property type="term" value="F:DNA-binding transcription factor activity"/>
    <property type="evidence" value="ECO:0007669"/>
    <property type="project" value="InterPro"/>
</dbReference>
<evidence type="ECO:0000313" key="4">
    <source>
        <dbReference type="EMBL" id="NYI06225.1"/>
    </source>
</evidence>
<dbReference type="GO" id="GO:0003677">
    <property type="term" value="F:DNA binding"/>
    <property type="evidence" value="ECO:0007669"/>
    <property type="project" value="UniProtKB-KW"/>
</dbReference>
<sequence>MRASRVISLLLLLQSRRTMTGRELAEELEVSERTVQRDIAALAEAGVPVYAERGRDGGYRLVDGYRTQLTGLDRAEAEALFLSGIPGPLREMGLAEPALAARLKVSAALAPGLRDAPVSASRRFHLDAPRWFAKAEPPPLLGPVSRAVWEDRLLRVRHQGRGGQLERTVEPYGLVLKAGVWYLAVRVPVLAGRVPAPPTRKPAAEGDVPEHRVGAIGRQQGAHPTTPKWRVYRVDRLVDAELLPERFTREEGFDLAEFWAARSVEFARSLLRERITVRLSPEGLRALPAVLEPAAATEAVTAADAAGPPDDQGWITIELPTESMEVAYHEMLRLGPEVEVLAPPGLRARMAEAAARLRRLYG</sequence>
<dbReference type="Pfam" id="PF13280">
    <property type="entry name" value="WYL"/>
    <property type="match status" value="1"/>
</dbReference>
<evidence type="ECO:0000313" key="5">
    <source>
        <dbReference type="Proteomes" id="UP000567795"/>
    </source>
</evidence>
<dbReference type="PROSITE" id="PS51000">
    <property type="entry name" value="HTH_DEOR_2"/>
    <property type="match status" value="1"/>
</dbReference>
<dbReference type="InterPro" id="IPR013196">
    <property type="entry name" value="HTH_11"/>
</dbReference>
<reference evidence="4 5" key="1">
    <citation type="submission" date="2020-07" db="EMBL/GenBank/DDBJ databases">
        <title>Sequencing the genomes of 1000 actinobacteria strains.</title>
        <authorList>
            <person name="Klenk H.-P."/>
        </authorList>
    </citation>
    <scope>NUCLEOTIDE SEQUENCE [LARGE SCALE GENOMIC DNA]</scope>
    <source>
        <strain evidence="4 5">DSM 42178</strain>
    </source>
</reference>
<keyword evidence="4" id="KW-0238">DNA-binding</keyword>
<dbReference type="InterPro" id="IPR051534">
    <property type="entry name" value="CBASS_pafABC_assoc_protein"/>
</dbReference>
<dbReference type="InterPro" id="IPR026881">
    <property type="entry name" value="WYL_dom"/>
</dbReference>
<evidence type="ECO:0000256" key="1">
    <source>
        <dbReference type="ARBA" id="ARBA00023015"/>
    </source>
</evidence>
<dbReference type="Pfam" id="PF25583">
    <property type="entry name" value="WCX"/>
    <property type="match status" value="1"/>
</dbReference>
<keyword evidence="5" id="KW-1185">Reference proteome</keyword>
<dbReference type="RefSeq" id="WP_179814844.1">
    <property type="nucleotide sequence ID" value="NZ_JACBZD010000001.1"/>
</dbReference>
<keyword evidence="1" id="KW-0805">Transcription regulation</keyword>
<dbReference type="SUPFAM" id="SSF46785">
    <property type="entry name" value="Winged helix' DNA-binding domain"/>
    <property type="match status" value="1"/>
</dbReference>